<reference evidence="4 5" key="1">
    <citation type="submission" date="2017-10" db="EMBL/GenBank/DDBJ databases">
        <title>The new phylogeny of genus Mycobacterium.</title>
        <authorList>
            <person name="Tortoli E."/>
            <person name="Trovato A."/>
            <person name="Cirillo D.M."/>
        </authorList>
    </citation>
    <scope>NUCLEOTIDE SEQUENCE [LARGE SCALE GENOMIC DNA]</scope>
    <source>
        <strain evidence="4 5">CCUG37673</strain>
    </source>
</reference>
<evidence type="ECO:0000313" key="4">
    <source>
        <dbReference type="EMBL" id="PEG40415.1"/>
    </source>
</evidence>
<name>A0A2A7N8N8_MYCAG</name>
<feature type="chain" id="PRO_5038298523" description="PASTA domain-containing protein" evidence="2">
    <location>
        <begin position="24"/>
        <end position="132"/>
    </location>
</feature>
<dbReference type="EMBL" id="PDCP01000010">
    <property type="protein sequence ID" value="PEG40415.1"/>
    <property type="molecule type" value="Genomic_DNA"/>
</dbReference>
<evidence type="ECO:0000256" key="2">
    <source>
        <dbReference type="SAM" id="SignalP"/>
    </source>
</evidence>
<feature type="compositionally biased region" description="Low complexity" evidence="1">
    <location>
        <begin position="119"/>
        <end position="132"/>
    </location>
</feature>
<sequence length="132" mass="12757">MTTHPSLAAAVAGAVAVASLAGAGIADAKSSPNVVGQKYGDASSTLSSAGYKPVVSTTVGDQLTWSNCIVYNQKDRSVPPPPNSRGSPTNQTLLSLNCDAPVASATSPGNSLGSTEGRAAAAAASAGASPTG</sequence>
<dbReference type="Proteomes" id="UP000220914">
    <property type="component" value="Unassembled WGS sequence"/>
</dbReference>
<organism evidence="4 5">
    <name type="scientific">Mycolicibacterium agri</name>
    <name type="common">Mycobacterium agri</name>
    <dbReference type="NCBI Taxonomy" id="36811"/>
    <lineage>
        <taxon>Bacteria</taxon>
        <taxon>Bacillati</taxon>
        <taxon>Actinomycetota</taxon>
        <taxon>Actinomycetes</taxon>
        <taxon>Mycobacteriales</taxon>
        <taxon>Mycobacteriaceae</taxon>
        <taxon>Mycolicibacterium</taxon>
    </lineage>
</organism>
<evidence type="ECO:0000313" key="5">
    <source>
        <dbReference type="Proteomes" id="UP000220914"/>
    </source>
</evidence>
<reference evidence="3" key="3">
    <citation type="submission" date="2020-02" db="EMBL/GenBank/DDBJ databases">
        <authorList>
            <person name="Matsumoto Y."/>
            <person name="Motooka D."/>
            <person name="Nakamura S."/>
        </authorList>
    </citation>
    <scope>NUCLEOTIDE SEQUENCE</scope>
    <source>
        <strain evidence="3">JCM 6377</strain>
    </source>
</reference>
<evidence type="ECO:0000313" key="6">
    <source>
        <dbReference type="Proteomes" id="UP000465302"/>
    </source>
</evidence>
<feature type="region of interest" description="Disordered" evidence="1">
    <location>
        <begin position="73"/>
        <end position="132"/>
    </location>
</feature>
<dbReference type="OrthoDB" id="4629911at2"/>
<proteinExistence type="predicted"/>
<evidence type="ECO:0000313" key="3">
    <source>
        <dbReference type="EMBL" id="GFG51877.1"/>
    </source>
</evidence>
<feature type="compositionally biased region" description="Polar residues" evidence="1">
    <location>
        <begin position="84"/>
        <end position="95"/>
    </location>
</feature>
<dbReference type="EMBL" id="BLKS01000001">
    <property type="protein sequence ID" value="GFG51877.1"/>
    <property type="molecule type" value="Genomic_DNA"/>
</dbReference>
<gene>
    <name evidence="4" type="ORF">CQY20_07470</name>
    <name evidence="3" type="ORF">MAGR_33180</name>
</gene>
<feature type="signal peptide" evidence="2">
    <location>
        <begin position="1"/>
        <end position="23"/>
    </location>
</feature>
<keyword evidence="2" id="KW-0732">Signal</keyword>
<evidence type="ECO:0000256" key="1">
    <source>
        <dbReference type="SAM" id="MobiDB-lite"/>
    </source>
</evidence>
<keyword evidence="5" id="KW-1185">Reference proteome</keyword>
<dbReference type="AlphaFoldDB" id="A0A2A7N8N8"/>
<protein>
    <recommendedName>
        <fullName evidence="7">PASTA domain-containing protein</fullName>
    </recommendedName>
</protein>
<accession>A0A2A7N8N8</accession>
<reference evidence="3 6" key="2">
    <citation type="journal article" date="2019" name="Emerg. Microbes Infect.">
        <title>Comprehensive subspecies identification of 175 nontuberculous mycobacteria species based on 7547 genomic profiles.</title>
        <authorList>
            <person name="Matsumoto Y."/>
            <person name="Kinjo T."/>
            <person name="Motooka D."/>
            <person name="Nabeya D."/>
            <person name="Jung N."/>
            <person name="Uechi K."/>
            <person name="Horii T."/>
            <person name="Iida T."/>
            <person name="Fujita J."/>
            <person name="Nakamura S."/>
        </authorList>
    </citation>
    <scope>NUCLEOTIDE SEQUENCE [LARGE SCALE GENOMIC DNA]</scope>
    <source>
        <strain evidence="3 6">JCM 6377</strain>
    </source>
</reference>
<comment type="caution">
    <text evidence="4">The sequence shown here is derived from an EMBL/GenBank/DDBJ whole genome shotgun (WGS) entry which is preliminary data.</text>
</comment>
<evidence type="ECO:0008006" key="7">
    <source>
        <dbReference type="Google" id="ProtNLM"/>
    </source>
</evidence>
<feature type="compositionally biased region" description="Polar residues" evidence="1">
    <location>
        <begin position="104"/>
        <end position="114"/>
    </location>
</feature>
<dbReference type="Proteomes" id="UP000465302">
    <property type="component" value="Unassembled WGS sequence"/>
</dbReference>
<feature type="region of interest" description="Disordered" evidence="1">
    <location>
        <begin position="29"/>
        <end position="48"/>
    </location>
</feature>
<dbReference type="RefSeq" id="WP_097939441.1">
    <property type="nucleotide sequence ID" value="NZ_BLKS01000001.1"/>
</dbReference>